<reference evidence="5 6" key="1">
    <citation type="submission" date="2018-04" db="EMBL/GenBank/DDBJ databases">
        <authorList>
            <person name="Huttner S."/>
            <person name="Dainat J."/>
        </authorList>
    </citation>
    <scope>NUCLEOTIDE SEQUENCE [LARGE SCALE GENOMIC DNA]</scope>
</reference>
<sequence length="285" mass="31272">MRASQCVFNSAIALRKVFISNAAALEAPWHLQRLLLPALTVSCGPSSSASCTSRPFSTSAVPYLRFRRAPVLQDEYPASAGADKYGAAKKGPARDYDIAYPWIQLRQEDGRLSEPQRTTAVLRDMDLTRQTLILLAVPKLDGRSQGPQYPICRIGDRKAEEATQAEVAKKQGPKIVSKKLELNWAIAPNDLRTRMTQLKRFLSKGYQVEVTMAGPKRRGKRLATLDEAKEVLRVVRETVAEVPGAQEMKPMDGQVGDVLTLFLHAPTGKAESSAEKAPTGTQQGT</sequence>
<organism evidence="5 6">
    <name type="scientific">Thermothielavioides terrestris</name>
    <dbReference type="NCBI Taxonomy" id="2587410"/>
    <lineage>
        <taxon>Eukaryota</taxon>
        <taxon>Fungi</taxon>
        <taxon>Dikarya</taxon>
        <taxon>Ascomycota</taxon>
        <taxon>Pezizomycotina</taxon>
        <taxon>Sordariomycetes</taxon>
        <taxon>Sordariomycetidae</taxon>
        <taxon>Sordariales</taxon>
        <taxon>Chaetomiaceae</taxon>
        <taxon>Thermothielavioides</taxon>
    </lineage>
</organism>
<protein>
    <submittedName>
        <fullName evidence="5">B0a6f216-179f-43da-aff6-3bb65c70adc3</fullName>
    </submittedName>
</protein>
<dbReference type="PANTHER" id="PTHR10938">
    <property type="entry name" value="TRANSLATION INITIATION FACTOR IF-3"/>
    <property type="match status" value="1"/>
</dbReference>
<comment type="similarity">
    <text evidence="1">Belongs to the IF-3 family.</text>
</comment>
<dbReference type="Proteomes" id="UP000289323">
    <property type="component" value="Unassembled WGS sequence"/>
</dbReference>
<dbReference type="EMBL" id="OUUZ01000008">
    <property type="protein sequence ID" value="SPQ21720.1"/>
    <property type="molecule type" value="Genomic_DNA"/>
</dbReference>
<dbReference type="Gene3D" id="3.30.110.10">
    <property type="entry name" value="Translation initiation factor 3 (IF-3), C-terminal domain"/>
    <property type="match status" value="1"/>
</dbReference>
<evidence type="ECO:0000256" key="2">
    <source>
        <dbReference type="ARBA" id="ARBA00022540"/>
    </source>
</evidence>
<dbReference type="SUPFAM" id="SSF55200">
    <property type="entry name" value="Translation initiation factor IF3, C-terminal domain"/>
    <property type="match status" value="1"/>
</dbReference>
<keyword evidence="3" id="KW-0648">Protein biosynthesis</keyword>
<gene>
    <name evidence="5" type="ORF">TT172_LOCUS4139</name>
</gene>
<accession>A0A3S4F1A4</accession>
<dbReference type="AlphaFoldDB" id="A0A3S4F1A4"/>
<evidence type="ECO:0000313" key="6">
    <source>
        <dbReference type="Proteomes" id="UP000289323"/>
    </source>
</evidence>
<dbReference type="InterPro" id="IPR001288">
    <property type="entry name" value="Translation_initiation_fac_3"/>
</dbReference>
<evidence type="ECO:0000313" key="5">
    <source>
        <dbReference type="EMBL" id="SPQ21720.1"/>
    </source>
</evidence>
<dbReference type="GO" id="GO:0005739">
    <property type="term" value="C:mitochondrion"/>
    <property type="evidence" value="ECO:0007669"/>
    <property type="project" value="TreeGrafter"/>
</dbReference>
<dbReference type="GO" id="GO:0032790">
    <property type="term" value="P:ribosome disassembly"/>
    <property type="evidence" value="ECO:0007669"/>
    <property type="project" value="TreeGrafter"/>
</dbReference>
<feature type="region of interest" description="Disordered" evidence="4">
    <location>
        <begin position="266"/>
        <end position="285"/>
    </location>
</feature>
<evidence type="ECO:0000256" key="1">
    <source>
        <dbReference type="ARBA" id="ARBA00005439"/>
    </source>
</evidence>
<proteinExistence type="inferred from homology"/>
<dbReference type="GO" id="GO:0003743">
    <property type="term" value="F:translation initiation factor activity"/>
    <property type="evidence" value="ECO:0007669"/>
    <property type="project" value="UniProtKB-KW"/>
</dbReference>
<dbReference type="InterPro" id="IPR036788">
    <property type="entry name" value="T_IF-3_C_sf"/>
</dbReference>
<dbReference type="PANTHER" id="PTHR10938:SF0">
    <property type="entry name" value="TRANSLATION INITIATION FACTOR IF-3, MITOCHONDRIAL"/>
    <property type="match status" value="1"/>
</dbReference>
<dbReference type="GO" id="GO:0070124">
    <property type="term" value="P:mitochondrial translational initiation"/>
    <property type="evidence" value="ECO:0007669"/>
    <property type="project" value="TreeGrafter"/>
</dbReference>
<keyword evidence="2" id="KW-0396">Initiation factor</keyword>
<name>A0A3S4F1A4_9PEZI</name>
<dbReference type="GO" id="GO:0043022">
    <property type="term" value="F:ribosome binding"/>
    <property type="evidence" value="ECO:0007669"/>
    <property type="project" value="TreeGrafter"/>
</dbReference>
<evidence type="ECO:0000256" key="3">
    <source>
        <dbReference type="ARBA" id="ARBA00022917"/>
    </source>
</evidence>
<evidence type="ECO:0000256" key="4">
    <source>
        <dbReference type="SAM" id="MobiDB-lite"/>
    </source>
</evidence>